<comment type="caution">
    <text evidence="3">The sequence shown here is derived from an EMBL/GenBank/DDBJ whole genome shotgun (WGS) entry which is preliminary data.</text>
</comment>
<dbReference type="PANTHER" id="PTHR11236:SF50">
    <property type="entry name" value="AMINODEOXYCHORISMATE SYNTHASE COMPONENT 1"/>
    <property type="match status" value="1"/>
</dbReference>
<sequence>MREARVTITDSSSLQWQALKWAMTQPTHTGTFVASLTNNGIAYPNDPFPNRLFVGAKRVISFSEASQETTIITADGVRRSAGPDVFEALYEAHRQQASFLVGYFSYDLKNQLEKLNSRHPNRLGFPDAYFVEPAWVIDISPINGSSQEITVRGDGDVRAVLAAILAFRKPVSGVFRSDESAMPAIQCRVTPDAYLDTVRQIQQLIRDGDVYELNYCIEFFLEKARLDPLRTYQALTDRSPMPFSSFLRLDNRYVLGASPERFLRKTGSRILSQPIKGTIRRGQTAEEDAELRSQLFHSEKERAENLMIVDLVRNDLARSAETGSVRVEELFGIYGFRQVYQMISTVSATLRSDVSWADSIRNAFPMGSMTGAPKIRAMERIDQLEASRRGVYSGAIGYITPDGDFEFNVVIRSLLYDADQAYASFSVGSAITYDADPDQEWAECLLKASAIREVLEQTALAG</sequence>
<dbReference type="InterPro" id="IPR005801">
    <property type="entry name" value="ADC_synthase"/>
</dbReference>
<dbReference type="InterPro" id="IPR015890">
    <property type="entry name" value="Chorismate_C"/>
</dbReference>
<proteinExistence type="predicted"/>
<evidence type="ECO:0000259" key="1">
    <source>
        <dbReference type="Pfam" id="PF00425"/>
    </source>
</evidence>
<gene>
    <name evidence="3" type="ORF">EQG79_05680</name>
</gene>
<dbReference type="SUPFAM" id="SSF56322">
    <property type="entry name" value="ADC synthase"/>
    <property type="match status" value="1"/>
</dbReference>
<organism evidence="3 4">
    <name type="scientific">Spirosoma sordidisoli</name>
    <dbReference type="NCBI Taxonomy" id="2502893"/>
    <lineage>
        <taxon>Bacteria</taxon>
        <taxon>Pseudomonadati</taxon>
        <taxon>Bacteroidota</taxon>
        <taxon>Cytophagia</taxon>
        <taxon>Cytophagales</taxon>
        <taxon>Cytophagaceae</taxon>
        <taxon>Spirosoma</taxon>
    </lineage>
</organism>
<dbReference type="Gene3D" id="3.60.120.10">
    <property type="entry name" value="Anthranilate synthase"/>
    <property type="match status" value="1"/>
</dbReference>
<protein>
    <submittedName>
        <fullName evidence="3">Anthranilate synthase component I family protein</fullName>
    </submittedName>
</protein>
<dbReference type="GO" id="GO:0046820">
    <property type="term" value="F:4-amino-4-deoxychorismate synthase activity"/>
    <property type="evidence" value="ECO:0007669"/>
    <property type="project" value="TreeGrafter"/>
</dbReference>
<dbReference type="GO" id="GO:0000162">
    <property type="term" value="P:L-tryptophan biosynthetic process"/>
    <property type="evidence" value="ECO:0007669"/>
    <property type="project" value="TreeGrafter"/>
</dbReference>
<dbReference type="Pfam" id="PF00425">
    <property type="entry name" value="Chorismate_bind"/>
    <property type="match status" value="1"/>
</dbReference>
<dbReference type="Proteomes" id="UP000290407">
    <property type="component" value="Unassembled WGS sequence"/>
</dbReference>
<feature type="domain" description="Chorismate-utilising enzyme C-terminal" evidence="1">
    <location>
        <begin position="192"/>
        <end position="447"/>
    </location>
</feature>
<dbReference type="PANTHER" id="PTHR11236">
    <property type="entry name" value="AMINOBENZOATE/ANTHRANILATE SYNTHASE"/>
    <property type="match status" value="1"/>
</dbReference>
<evidence type="ECO:0000313" key="4">
    <source>
        <dbReference type="Proteomes" id="UP000290407"/>
    </source>
</evidence>
<dbReference type="InterPro" id="IPR019999">
    <property type="entry name" value="Anth_synth_I-like"/>
</dbReference>
<dbReference type="AlphaFoldDB" id="A0A4Q2UUU5"/>
<feature type="domain" description="Anthranilate synthase component I N-terminal" evidence="2">
    <location>
        <begin position="55"/>
        <end position="137"/>
    </location>
</feature>
<evidence type="ECO:0000313" key="3">
    <source>
        <dbReference type="EMBL" id="RYC71625.1"/>
    </source>
</evidence>
<keyword evidence="4" id="KW-1185">Reference proteome</keyword>
<dbReference type="Pfam" id="PF04715">
    <property type="entry name" value="Anth_synt_I_N"/>
    <property type="match status" value="1"/>
</dbReference>
<dbReference type="RefSeq" id="WP_077924099.1">
    <property type="nucleotide sequence ID" value="NZ_SBLB01000001.1"/>
</dbReference>
<evidence type="ECO:0000259" key="2">
    <source>
        <dbReference type="Pfam" id="PF04715"/>
    </source>
</evidence>
<reference evidence="3 4" key="1">
    <citation type="submission" date="2019-01" db="EMBL/GenBank/DDBJ databases">
        <title>Spirosoma flava sp. nov., a propanil-degrading bacterium isolated from herbicide-contaminated soil.</title>
        <authorList>
            <person name="Zhang L."/>
            <person name="Jiang J.-D."/>
        </authorList>
    </citation>
    <scope>NUCLEOTIDE SEQUENCE [LARGE SCALE GENOMIC DNA]</scope>
    <source>
        <strain evidence="3 4">TY50</strain>
    </source>
</reference>
<name>A0A4Q2UUU5_9BACT</name>
<accession>A0A4Q2UUU5</accession>
<dbReference type="EMBL" id="SBLB01000001">
    <property type="protein sequence ID" value="RYC71625.1"/>
    <property type="molecule type" value="Genomic_DNA"/>
</dbReference>
<dbReference type="InterPro" id="IPR006805">
    <property type="entry name" value="Anth_synth_I_N"/>
</dbReference>
<dbReference type="PRINTS" id="PR00095">
    <property type="entry name" value="ANTSNTHASEI"/>
</dbReference>